<dbReference type="OrthoDB" id="196393at2759"/>
<dbReference type="Proteomes" id="UP000005239">
    <property type="component" value="Unassembled WGS sequence"/>
</dbReference>
<dbReference type="InterPro" id="IPR020901">
    <property type="entry name" value="Prtase_inh_Kunz-CS"/>
</dbReference>
<dbReference type="Pfam" id="PF14625">
    <property type="entry name" value="Lustrin_cystein"/>
    <property type="match status" value="6"/>
</dbReference>
<dbReference type="InterPro" id="IPR028150">
    <property type="entry name" value="Lustrin_cystein"/>
</dbReference>
<name>A0A2A6BAY9_PRIPA</name>
<dbReference type="Pfam" id="PF00014">
    <property type="entry name" value="Kunitz_BPTI"/>
    <property type="match status" value="2"/>
</dbReference>
<dbReference type="PANTHER" id="PTHR46339">
    <property type="entry name" value="PROTEIN CBG15282-RELATED"/>
    <property type="match status" value="1"/>
</dbReference>
<accession>A0A2A6BAY9</accession>
<dbReference type="InterPro" id="IPR006150">
    <property type="entry name" value="Cys_repeat_1"/>
</dbReference>
<dbReference type="SUPFAM" id="SSF57362">
    <property type="entry name" value="BPTI-like"/>
    <property type="match status" value="2"/>
</dbReference>
<evidence type="ECO:0000313" key="2">
    <source>
        <dbReference type="Proteomes" id="UP000005239"/>
    </source>
</evidence>
<reference evidence="2" key="1">
    <citation type="journal article" date="2008" name="Nat. Genet.">
        <title>The Pristionchus pacificus genome provides a unique perspective on nematode lifestyle and parasitism.</title>
        <authorList>
            <person name="Dieterich C."/>
            <person name="Clifton S.W."/>
            <person name="Schuster L.N."/>
            <person name="Chinwalla A."/>
            <person name="Delehaunty K."/>
            <person name="Dinkelacker I."/>
            <person name="Fulton L."/>
            <person name="Fulton R."/>
            <person name="Godfrey J."/>
            <person name="Minx P."/>
            <person name="Mitreva M."/>
            <person name="Roeseler W."/>
            <person name="Tian H."/>
            <person name="Witte H."/>
            <person name="Yang S.P."/>
            <person name="Wilson R.K."/>
            <person name="Sommer R.J."/>
        </authorList>
    </citation>
    <scope>NUCLEOTIDE SEQUENCE [LARGE SCALE GENOMIC DNA]</scope>
    <source>
        <strain evidence="2">PS312</strain>
    </source>
</reference>
<reference evidence="1" key="2">
    <citation type="submission" date="2022-06" db="UniProtKB">
        <authorList>
            <consortium name="EnsemblMetazoa"/>
        </authorList>
    </citation>
    <scope>IDENTIFICATION</scope>
    <source>
        <strain evidence="1">PS312</strain>
    </source>
</reference>
<dbReference type="EnsemblMetazoa" id="PPA29931.1">
    <property type="protein sequence ID" value="PPA29931.1"/>
    <property type="gene ID" value="WBGene00202799"/>
</dbReference>
<sequence length="636" mass="68121">MTSMAILPVSSFVLLFIFSLFNDVAAVDVGGLICRMPLNEGFACETAPYSAFYFDLSLGECIPFQSLAFQFRGCGGNQNRFMSRKECDEGCKSMGACPRGLPLMDSTGTFKRCEGDRIPCPATHYCVTTKTTTLCCLKPDRICSQNIDSGTPCGIPSKMRYYYDLATSNCRPFSFTGCGGNENNFQSKGECAKFCATEMICSKGDPLPSLTVICTKGDPLPSPHSSSHILTCSDSLQCPSNHTCEMHGQSRGACCPSKALVCGTPLSLLTNCVSTIARVWTFSASAGTCSKASCFINSLFKWRVLINLICVRERVCADQLNSFTNLDQCLDYCIGSCPRNLPLYINPSTQQPQLCSKGDAHGCPLGYECMQSSPFARVCCKQAPKCPTAESSPFARGNEPLRCSPDHESCPRGYACTMASNLEHICCSRPLQCPPGLAALREKSVPRVCTIGVPGTCPPDHLCVRGVGEPLANGAASLCCKPDETCAAGANYLGGAQRCTPGDGRCPLGTRCLSSSSSLSTKAVDLVFECCLSTVIVTCPDGTPPLRRPRNHSIVRCTSSSLSDCPSTFTCDQLSDDSLGCCSIPQEECIEAFSLNGIVLSCKSNADCPKGSCTRSSDGKHYCCIEKVQLIYDALN</sequence>
<proteinExistence type="predicted"/>
<dbReference type="CDD" id="cd22593">
    <property type="entry name" value="Kunitz_conkunitzin"/>
    <property type="match status" value="1"/>
</dbReference>
<accession>A0A8R1UHQ6</accession>
<dbReference type="AlphaFoldDB" id="A0A2A6BAY9"/>
<dbReference type="Gene3D" id="4.10.410.10">
    <property type="entry name" value="Pancreatic trypsin inhibitor Kunitz domain"/>
    <property type="match status" value="2"/>
</dbReference>
<dbReference type="InterPro" id="IPR002223">
    <property type="entry name" value="Kunitz_BPTI"/>
</dbReference>
<evidence type="ECO:0000313" key="1">
    <source>
        <dbReference type="EnsemblMetazoa" id="PPA29931.1"/>
    </source>
</evidence>
<organism evidence="1 2">
    <name type="scientific">Pristionchus pacificus</name>
    <name type="common">Parasitic nematode worm</name>
    <dbReference type="NCBI Taxonomy" id="54126"/>
    <lineage>
        <taxon>Eukaryota</taxon>
        <taxon>Metazoa</taxon>
        <taxon>Ecdysozoa</taxon>
        <taxon>Nematoda</taxon>
        <taxon>Chromadorea</taxon>
        <taxon>Rhabditida</taxon>
        <taxon>Rhabditina</taxon>
        <taxon>Diplogasteromorpha</taxon>
        <taxon>Diplogasteroidea</taxon>
        <taxon>Neodiplogasteridae</taxon>
        <taxon>Pristionchus</taxon>
    </lineage>
</organism>
<dbReference type="SMART" id="SM00131">
    <property type="entry name" value="KU"/>
    <property type="match status" value="2"/>
</dbReference>
<keyword evidence="2" id="KW-1185">Reference proteome</keyword>
<dbReference type="InterPro" id="IPR053014">
    <property type="entry name" value="Cuticle_assoc_divergent"/>
</dbReference>
<dbReference type="GO" id="GO:0004867">
    <property type="term" value="F:serine-type endopeptidase inhibitor activity"/>
    <property type="evidence" value="ECO:0007669"/>
    <property type="project" value="InterPro"/>
</dbReference>
<protein>
    <submittedName>
        <fullName evidence="1">Uncharacterized protein</fullName>
    </submittedName>
</protein>
<gene>
    <name evidence="1" type="primary">WBGene00202799</name>
</gene>
<dbReference type="SMART" id="SM00289">
    <property type="entry name" value="WR1"/>
    <property type="match status" value="8"/>
</dbReference>
<dbReference type="PROSITE" id="PS00280">
    <property type="entry name" value="BPTI_KUNITZ_1"/>
    <property type="match status" value="1"/>
</dbReference>
<dbReference type="PANTHER" id="PTHR46339:SF10">
    <property type="entry name" value="BPTI_KUNITZ INHIBITOR DOMAIN-CONTAINING PROTEIN"/>
    <property type="match status" value="1"/>
</dbReference>
<dbReference type="InterPro" id="IPR036880">
    <property type="entry name" value="Kunitz_BPTI_sf"/>
</dbReference>
<dbReference type="PROSITE" id="PS50279">
    <property type="entry name" value="BPTI_KUNITZ_2"/>
    <property type="match status" value="2"/>
</dbReference>